<proteinExistence type="predicted"/>
<sequence length="135" mass="14867">MACPFGGHRPYFRCPGRAGGLSCGRRVARLYQRDNSLFLCRRCHGLAYESQAEAPWERTLRRADKIRKRLGGPAGVALPFPGRPKGMWRATYEKACQAGLAADYAALDAVEGQIGLQVARFERRVGLGKSSVGDR</sequence>
<gene>
    <name evidence="1" type="ORF">FJZ00_08005</name>
</gene>
<name>A0A937X691_9BACT</name>
<dbReference type="Proteomes" id="UP000703893">
    <property type="component" value="Unassembled WGS sequence"/>
</dbReference>
<dbReference type="EMBL" id="VGJX01000434">
    <property type="protein sequence ID" value="MBM3275082.1"/>
    <property type="molecule type" value="Genomic_DNA"/>
</dbReference>
<dbReference type="AlphaFoldDB" id="A0A937X691"/>
<organism evidence="1 2">
    <name type="scientific">Candidatus Tanganyikabacteria bacterium</name>
    <dbReference type="NCBI Taxonomy" id="2961651"/>
    <lineage>
        <taxon>Bacteria</taxon>
        <taxon>Bacillati</taxon>
        <taxon>Candidatus Sericytochromatia</taxon>
        <taxon>Candidatus Tanganyikabacteria</taxon>
    </lineage>
</organism>
<comment type="caution">
    <text evidence="1">The sequence shown here is derived from an EMBL/GenBank/DDBJ whole genome shotgun (WGS) entry which is preliminary data.</text>
</comment>
<protein>
    <submittedName>
        <fullName evidence="1">Uncharacterized protein</fullName>
    </submittedName>
</protein>
<evidence type="ECO:0000313" key="1">
    <source>
        <dbReference type="EMBL" id="MBM3275082.1"/>
    </source>
</evidence>
<accession>A0A937X691</accession>
<reference evidence="1 2" key="1">
    <citation type="submission" date="2019-03" db="EMBL/GenBank/DDBJ databases">
        <title>Lake Tanganyika Metagenome-Assembled Genomes (MAGs).</title>
        <authorList>
            <person name="Tran P."/>
        </authorList>
    </citation>
    <scope>NUCLEOTIDE SEQUENCE [LARGE SCALE GENOMIC DNA]</scope>
    <source>
        <strain evidence="1">K_DeepCast_65m_m2_236</strain>
    </source>
</reference>
<evidence type="ECO:0000313" key="2">
    <source>
        <dbReference type="Proteomes" id="UP000703893"/>
    </source>
</evidence>